<dbReference type="Gene3D" id="2.40.50.90">
    <property type="match status" value="1"/>
</dbReference>
<protein>
    <submittedName>
        <fullName evidence="5">Thermonuclease family protein</fullName>
    </submittedName>
</protein>
<evidence type="ECO:0000313" key="6">
    <source>
        <dbReference type="Proteomes" id="UP001211513"/>
    </source>
</evidence>
<evidence type="ECO:0000256" key="2">
    <source>
        <dbReference type="ARBA" id="ARBA00022759"/>
    </source>
</evidence>
<dbReference type="InterPro" id="IPR002071">
    <property type="entry name" value="Thermonucl_AS"/>
</dbReference>
<evidence type="ECO:0000256" key="1">
    <source>
        <dbReference type="ARBA" id="ARBA00022722"/>
    </source>
</evidence>
<dbReference type="Proteomes" id="UP001211513">
    <property type="component" value="Plasmid pXF-P1.CFBP8073"/>
</dbReference>
<dbReference type="SMART" id="SM00318">
    <property type="entry name" value="SNc"/>
    <property type="match status" value="1"/>
</dbReference>
<dbReference type="GO" id="GO:0003676">
    <property type="term" value="F:nucleic acid binding"/>
    <property type="evidence" value="ECO:0007669"/>
    <property type="project" value="InterPro"/>
</dbReference>
<reference evidence="5" key="2">
    <citation type="submission" date="2022-10" db="EMBL/GenBank/DDBJ databases">
        <authorList>
            <person name="Landa B."/>
            <person name="Arias-Giraldo L.F."/>
            <person name="Roman-Ecija M."/>
            <person name="Velasco-Amo M.P."/>
            <person name="De La Fuente L."/>
            <person name="Marco-Noales E."/>
            <person name="Moralejo E."/>
        </authorList>
    </citation>
    <scope>NUCLEOTIDE SEQUENCE</scope>
    <source>
        <strain evidence="5">CFBP8073</strain>
        <plasmid evidence="5">pXF-P1.CFBP8073</plasmid>
    </source>
</reference>
<dbReference type="GO" id="GO:0004519">
    <property type="term" value="F:endonuclease activity"/>
    <property type="evidence" value="ECO:0007669"/>
    <property type="project" value="UniProtKB-KW"/>
</dbReference>
<keyword evidence="2" id="KW-0255">Endonuclease</keyword>
<feature type="domain" description="TNase-like" evidence="4">
    <location>
        <begin position="29"/>
        <end position="149"/>
    </location>
</feature>
<name>A0AAJ5R430_XYLFS</name>
<proteinExistence type="predicted"/>
<dbReference type="InterPro" id="IPR035437">
    <property type="entry name" value="SNase_OB-fold_sf"/>
</dbReference>
<organism evidence="5 6">
    <name type="scientific">Xylella fastidiosa subsp. fastidiosa</name>
    <dbReference type="NCBI Taxonomy" id="644356"/>
    <lineage>
        <taxon>Bacteria</taxon>
        <taxon>Pseudomonadati</taxon>
        <taxon>Pseudomonadota</taxon>
        <taxon>Gammaproteobacteria</taxon>
        <taxon>Lysobacterales</taxon>
        <taxon>Lysobacteraceae</taxon>
        <taxon>Xylella</taxon>
    </lineage>
</organism>
<dbReference type="InterPro" id="IPR016071">
    <property type="entry name" value="Staphylococal_nuclease_OB-fold"/>
</dbReference>
<dbReference type="PANTHER" id="PTHR12302">
    <property type="entry name" value="EBNA2 BINDING PROTEIN P100"/>
    <property type="match status" value="1"/>
</dbReference>
<dbReference type="EMBL" id="CP109888">
    <property type="protein sequence ID" value="WCF29586.1"/>
    <property type="molecule type" value="Genomic_DNA"/>
</dbReference>
<dbReference type="GO" id="GO:0016787">
    <property type="term" value="F:hydrolase activity"/>
    <property type="evidence" value="ECO:0007669"/>
    <property type="project" value="UniProtKB-KW"/>
</dbReference>
<keyword evidence="5" id="KW-0614">Plasmid</keyword>
<evidence type="ECO:0000256" key="3">
    <source>
        <dbReference type="ARBA" id="ARBA00022801"/>
    </source>
</evidence>
<dbReference type="SUPFAM" id="SSF50199">
    <property type="entry name" value="Staphylococcal nuclease"/>
    <property type="match status" value="1"/>
</dbReference>
<accession>A0AAJ5R430</accession>
<dbReference type="AlphaFoldDB" id="A0AAJ5R430"/>
<dbReference type="CDD" id="cd00175">
    <property type="entry name" value="SNc"/>
    <property type="match status" value="1"/>
</dbReference>
<reference evidence="5" key="1">
    <citation type="journal article" date="2022" name="Phytopathology">
        <title>Complete circularized genome resources of seven strains of Xylella fastidiosa subsp. fastidiosa using hybrid assembly reveals unknown plasmids.</title>
        <authorList>
            <person name="Velasco-Amo M.D.P."/>
            <person name="Arias-Giraldo L.F.F."/>
            <person name="Ecija M.R."/>
            <person name="De La Fuente L."/>
            <person name="Marco-Noales E."/>
            <person name="Moralejo E."/>
            <person name="Navas-Cort J.A."/>
            <person name="Landa B.B."/>
        </authorList>
    </citation>
    <scope>NUCLEOTIDE SEQUENCE</scope>
    <source>
        <strain evidence="5">CFBP8073</strain>
    </source>
</reference>
<evidence type="ECO:0000259" key="4">
    <source>
        <dbReference type="PROSITE" id="PS50830"/>
    </source>
</evidence>
<keyword evidence="3" id="KW-0378">Hydrolase</keyword>
<geneLocation type="plasmid" evidence="5 6">
    <name>pXF-P1.CFBP8073</name>
</geneLocation>
<dbReference type="Pfam" id="PF00565">
    <property type="entry name" value="SNase"/>
    <property type="match status" value="1"/>
</dbReference>
<keyword evidence="1" id="KW-0540">Nuclease</keyword>
<dbReference type="RefSeq" id="WP_272143389.1">
    <property type="nucleotide sequence ID" value="NZ_CP109888.1"/>
</dbReference>
<dbReference type="PROSITE" id="PS50830">
    <property type="entry name" value="TNASE_3"/>
    <property type="match status" value="1"/>
</dbReference>
<evidence type="ECO:0000313" key="5">
    <source>
        <dbReference type="EMBL" id="WCF29586.1"/>
    </source>
</evidence>
<gene>
    <name evidence="5" type="ORF">OK117_12385</name>
</gene>
<sequence>MILILKKHYQLLVSVVFICIFGIATPAWANLHGKVIAVLDGDTIDVLVDGQSVRIRFAEIDAPEKRQAFGGRSKQVLADLVFKKFVTVVENKKDRYGRVLGTVYASGENINAKMVQQGMAWVYRQYAKDTSLYTLEAEARNAQRGLWADPNPIPPWEFRKKNKTAFQSPTLPEG</sequence>
<dbReference type="PANTHER" id="PTHR12302:SF3">
    <property type="entry name" value="SERINE_THREONINE-PROTEIN KINASE 31"/>
    <property type="match status" value="1"/>
</dbReference>
<dbReference type="PROSITE" id="PS01284">
    <property type="entry name" value="TNASE_2"/>
    <property type="match status" value="1"/>
</dbReference>